<accession>A0ABM7X132</accession>
<dbReference type="Proteomes" id="UP001162891">
    <property type="component" value="Chromosome"/>
</dbReference>
<feature type="signal peptide" evidence="1">
    <location>
        <begin position="1"/>
        <end position="22"/>
    </location>
</feature>
<protein>
    <recommendedName>
        <fullName evidence="4">Ig-like domain-containing protein</fullName>
    </recommendedName>
</protein>
<evidence type="ECO:0000313" key="3">
    <source>
        <dbReference type="Proteomes" id="UP001162891"/>
    </source>
</evidence>
<dbReference type="Gene3D" id="2.60.40.1080">
    <property type="match status" value="1"/>
</dbReference>
<dbReference type="PROSITE" id="PS51257">
    <property type="entry name" value="PROKAR_LIPOPROTEIN"/>
    <property type="match status" value="1"/>
</dbReference>
<organism evidence="2 3">
    <name type="scientific">Anaeromyxobacter oryzae</name>
    <dbReference type="NCBI Taxonomy" id="2918170"/>
    <lineage>
        <taxon>Bacteria</taxon>
        <taxon>Pseudomonadati</taxon>
        <taxon>Myxococcota</taxon>
        <taxon>Myxococcia</taxon>
        <taxon>Myxococcales</taxon>
        <taxon>Cystobacterineae</taxon>
        <taxon>Anaeromyxobacteraceae</taxon>
        <taxon>Anaeromyxobacter</taxon>
    </lineage>
</organism>
<name>A0ABM7X132_9BACT</name>
<evidence type="ECO:0008006" key="4">
    <source>
        <dbReference type="Google" id="ProtNLM"/>
    </source>
</evidence>
<keyword evidence="3" id="KW-1185">Reference proteome</keyword>
<dbReference type="EMBL" id="AP025591">
    <property type="protein sequence ID" value="BDG05512.1"/>
    <property type="molecule type" value="Genomic_DNA"/>
</dbReference>
<evidence type="ECO:0000256" key="1">
    <source>
        <dbReference type="SAM" id="SignalP"/>
    </source>
</evidence>
<feature type="chain" id="PRO_5046532859" description="Ig-like domain-containing protein" evidence="1">
    <location>
        <begin position="23"/>
        <end position="340"/>
    </location>
</feature>
<proteinExistence type="predicted"/>
<gene>
    <name evidence="2" type="ORF">AMOR_45080</name>
</gene>
<keyword evidence="1" id="KW-0732">Signal</keyword>
<evidence type="ECO:0000313" key="2">
    <source>
        <dbReference type="EMBL" id="BDG05512.1"/>
    </source>
</evidence>
<sequence>MHMLRRVVAGPALLALLGALSACDGTASHAPSSAAQDVSVQVAPGDVQVAPAGTVAFTATVTGTIDTSVVWDVVETGGGAVDGAGLYTAPGAAGTFHVRATSKADAQKQATATVTVTPSAPPPVVAIAVTPRTATVAASGSLAFTAAVSGTSNTAVAWSLQEASGCGTISPTGQYTAPAAAATCHVVATSAADTTKRDVATVTVTAPAPAVAVSVSPASGSTNACQTLRFTAAVANATDTSVTWSVQEGTTGGAVAADGTYTAPSAGGTYHVVATSHADPTKRAIATVVVTEKVLSVAVTPADTTVTAGASAQFTATVTTTCGAFSSIKTIAAAGTVSPN</sequence>
<reference evidence="3" key="1">
    <citation type="journal article" date="2022" name="Int. J. Syst. Evol. Microbiol.">
        <title>Anaeromyxobacter oryzae sp. nov., Anaeromyxobacter diazotrophicus sp. nov. and Anaeromyxobacter paludicola sp. nov., isolated from paddy soils.</title>
        <authorList>
            <person name="Itoh H."/>
            <person name="Xu Z."/>
            <person name="Mise K."/>
            <person name="Masuda Y."/>
            <person name="Ushijima N."/>
            <person name="Hayakawa C."/>
            <person name="Shiratori Y."/>
            <person name="Senoo K."/>
        </authorList>
    </citation>
    <scope>NUCLEOTIDE SEQUENCE [LARGE SCALE GENOMIC DNA]</scope>
    <source>
        <strain evidence="3">Red232</strain>
    </source>
</reference>